<protein>
    <submittedName>
        <fullName evidence="1">Uncharacterized protein</fullName>
    </submittedName>
</protein>
<keyword evidence="2" id="KW-1185">Reference proteome</keyword>
<reference evidence="1" key="1">
    <citation type="submission" date="2019-04" db="EMBL/GenBank/DDBJ databases">
        <title>Microbes associate with the intestines of laboratory mice.</title>
        <authorList>
            <person name="Navarre W."/>
            <person name="Wong E."/>
            <person name="Huang K."/>
            <person name="Tropini C."/>
            <person name="Ng K."/>
            <person name="Yu B."/>
        </authorList>
    </citation>
    <scope>NUCLEOTIDE SEQUENCE</scope>
    <source>
        <strain evidence="1">NM01_1-7b</strain>
    </source>
</reference>
<organism evidence="1 2">
    <name type="scientific">Petralouisia muris</name>
    <dbReference type="NCBI Taxonomy" id="3032872"/>
    <lineage>
        <taxon>Bacteria</taxon>
        <taxon>Bacillati</taxon>
        <taxon>Bacillota</taxon>
        <taxon>Clostridia</taxon>
        <taxon>Lachnospirales</taxon>
        <taxon>Lachnospiraceae</taxon>
        <taxon>Petralouisia</taxon>
    </lineage>
</organism>
<name>A0AC61RML0_9FIRM</name>
<comment type="caution">
    <text evidence="1">The sequence shown here is derived from an EMBL/GenBank/DDBJ whole genome shotgun (WGS) entry which is preliminary data.</text>
</comment>
<dbReference type="EMBL" id="SRYA01000114">
    <property type="protein sequence ID" value="TGY87500.1"/>
    <property type="molecule type" value="Genomic_DNA"/>
</dbReference>
<sequence>MQDCKLIVTVRDDKVNFEGQDISVEELAQIAGFLQVFVGMEGLKRGLDMDDVKNNMLDIHLSAMETLDEQLRGGTPDTDGS</sequence>
<accession>A0AC61RML0</accession>
<proteinExistence type="predicted"/>
<dbReference type="Proteomes" id="UP000304953">
    <property type="component" value="Unassembled WGS sequence"/>
</dbReference>
<gene>
    <name evidence="1" type="ORF">E5329_26700</name>
</gene>
<evidence type="ECO:0000313" key="2">
    <source>
        <dbReference type="Proteomes" id="UP000304953"/>
    </source>
</evidence>
<evidence type="ECO:0000313" key="1">
    <source>
        <dbReference type="EMBL" id="TGY87500.1"/>
    </source>
</evidence>